<evidence type="ECO:0000259" key="5">
    <source>
        <dbReference type="Pfam" id="PF22916"/>
    </source>
</evidence>
<evidence type="ECO:0000259" key="4">
    <source>
        <dbReference type="Pfam" id="PF06862"/>
    </source>
</evidence>
<evidence type="ECO:0000256" key="1">
    <source>
        <dbReference type="ARBA" id="ARBA00004604"/>
    </source>
</evidence>
<reference evidence="6 7" key="3">
    <citation type="journal article" date="2016" name="Sci. Rep.">
        <title>Genome-wide diversity and gene expression profiling of Babesia microti isolates identify polymorphic genes that mediate host-pathogen interactions.</title>
        <authorList>
            <person name="Silva J.C."/>
            <person name="Cornillot E."/>
            <person name="McCracken C."/>
            <person name="Usmani-Brown S."/>
            <person name="Dwivedi A."/>
            <person name="Ifeonu O.O."/>
            <person name="Crabtree J."/>
            <person name="Gotia H.T."/>
            <person name="Virji A.Z."/>
            <person name="Reynes C."/>
            <person name="Colinge J."/>
            <person name="Kumar V."/>
            <person name="Lawres L."/>
            <person name="Pazzi J.E."/>
            <person name="Pablo J.V."/>
            <person name="Hung C."/>
            <person name="Brancato J."/>
            <person name="Kumari P."/>
            <person name="Orvis J."/>
            <person name="Tretina K."/>
            <person name="Chibucos M."/>
            <person name="Ott S."/>
            <person name="Sadzewicz L."/>
            <person name="Sengamalay N."/>
            <person name="Shetty A.C."/>
            <person name="Su Q."/>
            <person name="Tallon L."/>
            <person name="Fraser C.M."/>
            <person name="Frutos R."/>
            <person name="Molina D.M."/>
            <person name="Krause P.J."/>
            <person name="Ben Mamoun C."/>
        </authorList>
    </citation>
    <scope>NUCLEOTIDE SEQUENCE [LARGE SCALE GENOMIC DNA]</scope>
    <source>
        <strain evidence="6 7">RI</strain>
    </source>
</reference>
<dbReference type="RefSeq" id="XP_021338697.1">
    <property type="nucleotide sequence ID" value="XM_021482145.1"/>
</dbReference>
<gene>
    <name evidence="6" type="ORF">BMR1_03g03235</name>
</gene>
<dbReference type="InterPro" id="IPR053939">
    <property type="entry name" value="UTP25_C"/>
</dbReference>
<evidence type="ECO:0000313" key="7">
    <source>
        <dbReference type="Proteomes" id="UP000002899"/>
    </source>
</evidence>
<dbReference type="EMBL" id="LN871598">
    <property type="protein sequence ID" value="SJK86553.1"/>
    <property type="molecule type" value="Genomic_DNA"/>
</dbReference>
<feature type="domain" description="UTP25 NTP hydrolase-like" evidence="5">
    <location>
        <begin position="220"/>
        <end position="482"/>
    </location>
</feature>
<dbReference type="InterPro" id="IPR010678">
    <property type="entry name" value="UTP25"/>
</dbReference>
<dbReference type="Gene3D" id="3.40.50.300">
    <property type="entry name" value="P-loop containing nucleotide triphosphate hydrolases"/>
    <property type="match status" value="1"/>
</dbReference>
<dbReference type="PANTHER" id="PTHR12933:SF0">
    <property type="entry name" value="U3 SMALL NUCLEOLAR RNA-ASSOCIATED PROTEIN 25 HOMOLOG"/>
    <property type="match status" value="1"/>
</dbReference>
<dbReference type="VEuPathDB" id="PiroplasmaDB:BMR1_03g03235"/>
<reference evidence="6 7" key="2">
    <citation type="journal article" date="2013" name="PLoS ONE">
        <title>Whole genome mapping and re-organization of the nuclear and mitochondrial genomes of Babesia microti isolates.</title>
        <authorList>
            <person name="Cornillot E."/>
            <person name="Dassouli A."/>
            <person name="Garg A."/>
            <person name="Pachikara N."/>
            <person name="Randazzo S."/>
            <person name="Depoix D."/>
            <person name="Carcy B."/>
            <person name="Delbecq S."/>
            <person name="Frutos R."/>
            <person name="Silva J.C."/>
            <person name="Sutton R."/>
            <person name="Krause P.J."/>
            <person name="Mamoun C.B."/>
        </authorList>
    </citation>
    <scope>NUCLEOTIDE SEQUENCE [LARGE SCALE GENOMIC DNA]</scope>
    <source>
        <strain evidence="6 7">RI</strain>
    </source>
</reference>
<dbReference type="AlphaFoldDB" id="A0A1R4AC11"/>
<evidence type="ECO:0000256" key="3">
    <source>
        <dbReference type="ARBA" id="ARBA00023242"/>
    </source>
</evidence>
<sequence>MGFKKCKKKRSRKTLDAAEIQEIARELKHSKQIAKTNAVSNVLNNEVEISEYDKLLKYYNVQPVDDDFEDEIEVKINQLDYINHHRFHQLNEKLKFIPIEPTSSQDTHFCSFNKQFKQFKLECGVLSINEPIKIEPPGFEAYKTAKDYPFIQKLLKNLTNPSLYLPKPLIRQLNKNYLSVNNDKFDSLPLKYNYYEQLQQFEEQFNSQEFVTLYYSLSHYVDILFTDLNYSNTDIVRLCYCLHILSHIVQHRNNVTFNTGKINESSEFIEFDRDQGFTRPTVLVLLPTKSAASHIIKIFSKLLPISKNCTDKFEGKFNLNQESIEEQRQHFMKTNKPLDFMQNFNGDIDDCFRMGVRFENGLLHLFSPFYKSDIIIASPLGLRGVVASSDHKTRDYDFLSSIQILVIDSANVIQFQNWSVLLQVLETINKPIKKMIDTDIRRLRTSAIDGFSSYYRQNIVIASYPGILINDLFTRSNNCRGLIRLCKPSIESTLKLANLLKISQVFIKLESDTISNSYNTILSAFKHTIDSLVSLSKLLIVVQDYSHYLQIREALDYAQAQYKVCHEYSSNKKLSSARRDFYHGDCKMLITTFRFVFFKRYILRGGNYAIILGPPEYPPVYNHILLSLANADSRVLCYYTNYSGIALKNLLGQMLAVKLMSSDKGVSNIIT</sequence>
<organism evidence="6 7">
    <name type="scientific">Babesia microti (strain RI)</name>
    <dbReference type="NCBI Taxonomy" id="1133968"/>
    <lineage>
        <taxon>Eukaryota</taxon>
        <taxon>Sar</taxon>
        <taxon>Alveolata</taxon>
        <taxon>Apicomplexa</taxon>
        <taxon>Aconoidasida</taxon>
        <taxon>Piroplasmida</taxon>
        <taxon>Babesiidae</taxon>
        <taxon>Babesia</taxon>
    </lineage>
</organism>
<keyword evidence="7" id="KW-1185">Reference proteome</keyword>
<keyword evidence="3" id="KW-0539">Nucleus</keyword>
<dbReference type="GO" id="GO:0019843">
    <property type="term" value="F:rRNA binding"/>
    <property type="evidence" value="ECO:0007669"/>
    <property type="project" value="TreeGrafter"/>
</dbReference>
<dbReference type="Pfam" id="PF06862">
    <property type="entry name" value="Utp25_C"/>
    <property type="match status" value="1"/>
</dbReference>
<comment type="subcellular location">
    <subcellularLocation>
        <location evidence="1">Nucleus</location>
        <location evidence="1">Nucleolus</location>
    </subcellularLocation>
</comment>
<protein>
    <submittedName>
        <fullName evidence="6">UTP25, DEF, U3 small nucleolar RNA-associated protein 25</fullName>
    </submittedName>
</protein>
<comment type="similarity">
    <text evidence="2">Belongs to the UTP25 family.</text>
</comment>
<feature type="domain" description="UTP25 C-terminal" evidence="4">
    <location>
        <begin position="499"/>
        <end position="665"/>
    </location>
</feature>
<dbReference type="GO" id="GO:0034511">
    <property type="term" value="F:U3 snoRNA binding"/>
    <property type="evidence" value="ECO:0007669"/>
    <property type="project" value="InterPro"/>
</dbReference>
<dbReference type="GO" id="GO:0000462">
    <property type="term" value="P:maturation of SSU-rRNA from tricistronic rRNA transcript (SSU-rRNA, 5.8S rRNA, LSU-rRNA)"/>
    <property type="evidence" value="ECO:0007669"/>
    <property type="project" value="TreeGrafter"/>
</dbReference>
<dbReference type="Pfam" id="PF22916">
    <property type="entry name" value="UTP25_NTPase-like"/>
    <property type="match status" value="1"/>
</dbReference>
<dbReference type="GeneID" id="24425293"/>
<dbReference type="InterPro" id="IPR053940">
    <property type="entry name" value="UTP25_NTPase-like"/>
</dbReference>
<dbReference type="Proteomes" id="UP000002899">
    <property type="component" value="Chromosome III"/>
</dbReference>
<accession>A0A1R4AC11</accession>
<dbReference type="KEGG" id="bmic:BMR1_03g03235"/>
<evidence type="ECO:0000313" key="6">
    <source>
        <dbReference type="EMBL" id="SJK86553.1"/>
    </source>
</evidence>
<evidence type="ECO:0000256" key="2">
    <source>
        <dbReference type="ARBA" id="ARBA00009223"/>
    </source>
</evidence>
<proteinExistence type="inferred from homology"/>
<dbReference type="InterPro" id="IPR027417">
    <property type="entry name" value="P-loop_NTPase"/>
</dbReference>
<name>A0A1R4AC11_BABMR</name>
<dbReference type="OrthoDB" id="10264378at2759"/>
<reference evidence="6 7" key="1">
    <citation type="journal article" date="2012" name="Nucleic Acids Res.">
        <title>Sequencing of the smallest Apicomplexan genome from the human pathogen Babesia microti.</title>
        <authorList>
            <person name="Cornillot E."/>
            <person name="Hadj-Kaddour K."/>
            <person name="Dassouli A."/>
            <person name="Noel B."/>
            <person name="Ranwez V."/>
            <person name="Vacherie B."/>
            <person name="Augagneur Y."/>
            <person name="Bres V."/>
            <person name="Duclos A."/>
            <person name="Randazzo S."/>
            <person name="Carcy B."/>
            <person name="Debierre-Grockiego F."/>
            <person name="Delbecq S."/>
            <person name="Moubri-Menage K."/>
            <person name="Shams-Eldin H."/>
            <person name="Usmani-Brown S."/>
            <person name="Bringaud F."/>
            <person name="Wincker P."/>
            <person name="Vivares C.P."/>
            <person name="Schwarz R.T."/>
            <person name="Schetters T.P."/>
            <person name="Krause P.J."/>
            <person name="Gorenflot A."/>
            <person name="Berry V."/>
            <person name="Barbe V."/>
            <person name="Ben Mamoun C."/>
        </authorList>
    </citation>
    <scope>NUCLEOTIDE SEQUENCE [LARGE SCALE GENOMIC DNA]</scope>
    <source>
        <strain evidence="6 7">RI</strain>
    </source>
</reference>
<dbReference type="PANTHER" id="PTHR12933">
    <property type="entry name" value="ORF PROTEIN-RELATED"/>
    <property type="match status" value="1"/>
</dbReference>
<dbReference type="GO" id="GO:0032040">
    <property type="term" value="C:small-subunit processome"/>
    <property type="evidence" value="ECO:0007669"/>
    <property type="project" value="TreeGrafter"/>
</dbReference>